<evidence type="ECO:0000313" key="6">
    <source>
        <dbReference type="EMBL" id="MCW8344842.1"/>
    </source>
</evidence>
<dbReference type="PANTHER" id="PTHR10434">
    <property type="entry name" value="1-ACYL-SN-GLYCEROL-3-PHOSPHATE ACYLTRANSFERASE"/>
    <property type="match status" value="1"/>
</dbReference>
<evidence type="ECO:0000256" key="1">
    <source>
        <dbReference type="ARBA" id="ARBA00005189"/>
    </source>
</evidence>
<accession>A0A9X3HVK9</accession>
<dbReference type="SMART" id="SM00563">
    <property type="entry name" value="PlsC"/>
    <property type="match status" value="1"/>
</dbReference>
<keyword evidence="4" id="KW-0812">Transmembrane</keyword>
<dbReference type="Pfam" id="PF01553">
    <property type="entry name" value="Acyltransferase"/>
    <property type="match status" value="1"/>
</dbReference>
<dbReference type="RefSeq" id="WP_265673308.1">
    <property type="nucleotide sequence ID" value="NZ_JAKRRY010000002.1"/>
</dbReference>
<dbReference type="AlphaFoldDB" id="A0A9X3HVK9"/>
<comment type="pathway">
    <text evidence="1">Lipid metabolism.</text>
</comment>
<comment type="caution">
    <text evidence="6">The sequence shown here is derived from an EMBL/GenBank/DDBJ whole genome shotgun (WGS) entry which is preliminary data.</text>
</comment>
<keyword evidence="3 6" id="KW-0012">Acyltransferase</keyword>
<dbReference type="PANTHER" id="PTHR10434:SF66">
    <property type="entry name" value="PHOSPHOLIPID_GLYCEROL ACYLTRANSFERASE DOMAIN-CONTAINING PROTEIN"/>
    <property type="match status" value="1"/>
</dbReference>
<evidence type="ECO:0000259" key="5">
    <source>
        <dbReference type="SMART" id="SM00563"/>
    </source>
</evidence>
<dbReference type="CDD" id="cd07989">
    <property type="entry name" value="LPLAT_AGPAT-like"/>
    <property type="match status" value="1"/>
</dbReference>
<evidence type="ECO:0000313" key="7">
    <source>
        <dbReference type="Proteomes" id="UP001155587"/>
    </source>
</evidence>
<dbReference type="SUPFAM" id="SSF69593">
    <property type="entry name" value="Glycerol-3-phosphate (1)-acyltransferase"/>
    <property type="match status" value="1"/>
</dbReference>
<feature type="transmembrane region" description="Helical" evidence="4">
    <location>
        <begin position="16"/>
        <end position="42"/>
    </location>
</feature>
<dbReference type="GO" id="GO:0003841">
    <property type="term" value="F:1-acylglycerol-3-phosphate O-acyltransferase activity"/>
    <property type="evidence" value="ECO:0007669"/>
    <property type="project" value="TreeGrafter"/>
</dbReference>
<gene>
    <name evidence="6" type="ORF">MD535_02225</name>
</gene>
<dbReference type="InterPro" id="IPR002123">
    <property type="entry name" value="Plipid/glycerol_acylTrfase"/>
</dbReference>
<keyword evidence="4" id="KW-0472">Membrane</keyword>
<proteinExistence type="predicted"/>
<keyword evidence="7" id="KW-1185">Reference proteome</keyword>
<evidence type="ECO:0000256" key="4">
    <source>
        <dbReference type="SAM" id="Phobius"/>
    </source>
</evidence>
<name>A0A9X3HVK9_9VIBR</name>
<feature type="domain" description="Phospholipid/glycerol acyltransferase" evidence="5">
    <location>
        <begin position="92"/>
        <end position="202"/>
    </location>
</feature>
<reference evidence="6" key="1">
    <citation type="submission" date="2022-02" db="EMBL/GenBank/DDBJ databases">
        <title>Vibrio sp. nov, a new bacterium isolated from seawater.</title>
        <authorList>
            <person name="Yuan Y."/>
        </authorList>
    </citation>
    <scope>NUCLEOTIDE SEQUENCE</scope>
    <source>
        <strain evidence="6">ZSDZ65</strain>
    </source>
</reference>
<keyword evidence="2" id="KW-0808">Transferase</keyword>
<evidence type="ECO:0000256" key="2">
    <source>
        <dbReference type="ARBA" id="ARBA00022679"/>
    </source>
</evidence>
<keyword evidence="4" id="KW-1133">Transmembrane helix</keyword>
<dbReference type="Proteomes" id="UP001155587">
    <property type="component" value="Unassembled WGS sequence"/>
</dbReference>
<protein>
    <submittedName>
        <fullName evidence="6">1-acyl-sn-glycerol-3-phosphate acyltransferase</fullName>
    </submittedName>
</protein>
<organism evidence="6 7">
    <name type="scientific">Vibrio qingdaonensis</name>
    <dbReference type="NCBI Taxonomy" id="2829491"/>
    <lineage>
        <taxon>Bacteria</taxon>
        <taxon>Pseudomonadati</taxon>
        <taxon>Pseudomonadota</taxon>
        <taxon>Gammaproteobacteria</taxon>
        <taxon>Vibrionales</taxon>
        <taxon>Vibrionaceae</taxon>
        <taxon>Vibrio</taxon>
    </lineage>
</organism>
<dbReference type="EMBL" id="JAKRRY010000002">
    <property type="protein sequence ID" value="MCW8344842.1"/>
    <property type="molecule type" value="Genomic_DNA"/>
</dbReference>
<dbReference type="GO" id="GO:0006654">
    <property type="term" value="P:phosphatidic acid biosynthetic process"/>
    <property type="evidence" value="ECO:0007669"/>
    <property type="project" value="TreeGrafter"/>
</dbReference>
<sequence length="263" mass="30030">MALTPLYLKINQVWRIFATGFCFSVFGFGGLILSFVLIPIIARLTSEPTVREYRVQALIQRSFHLFCRLMKHTGAIDYKITGAERLQQDRHCLIVANHPSLIDYVLIASQLEQCDCLVKSAIWRNPFMKHIVRAAGYIPNEAPDDVISICDQRFDQGNVLLVFPEGTRTTPGVESKLQRGAAQIAIRTRRDLRVVHISVSPSFLTKEKMWYQVPKIKPFFHIEIKGKIDVEPFIAQTNSPTLAARKLNRYLAEAIFPKMNNDE</sequence>
<evidence type="ECO:0000256" key="3">
    <source>
        <dbReference type="ARBA" id="ARBA00023315"/>
    </source>
</evidence>